<dbReference type="SUPFAM" id="SSF55008">
    <property type="entry name" value="HMA, heavy metal-associated domain"/>
    <property type="match status" value="1"/>
</dbReference>
<organism evidence="3 4">
    <name type="scientific">Bacteroides uniformis str. 3978 T3 ii</name>
    <dbReference type="NCBI Taxonomy" id="1339349"/>
    <lineage>
        <taxon>Bacteria</taxon>
        <taxon>Pseudomonadati</taxon>
        <taxon>Bacteroidota</taxon>
        <taxon>Bacteroidia</taxon>
        <taxon>Bacteroidales</taxon>
        <taxon>Bacteroidaceae</taxon>
        <taxon>Bacteroides</taxon>
    </lineage>
</organism>
<feature type="domain" description="HMA" evidence="2">
    <location>
        <begin position="26"/>
        <end position="92"/>
    </location>
</feature>
<dbReference type="InterPro" id="IPR036163">
    <property type="entry name" value="HMA_dom_sf"/>
</dbReference>
<dbReference type="PATRIC" id="fig|1339349.3.peg.97"/>
<evidence type="ECO:0000259" key="2">
    <source>
        <dbReference type="PROSITE" id="PS50846"/>
    </source>
</evidence>
<name>A0A078SSM7_BACUN</name>
<dbReference type="InterPro" id="IPR006121">
    <property type="entry name" value="HMA_dom"/>
</dbReference>
<accession>A0A078SSM7</accession>
<feature type="signal peptide" evidence="1">
    <location>
        <begin position="1"/>
        <end position="22"/>
    </location>
</feature>
<dbReference type="Pfam" id="PF00403">
    <property type="entry name" value="HMA"/>
    <property type="match status" value="1"/>
</dbReference>
<feature type="chain" id="PRO_5001745546" evidence="1">
    <location>
        <begin position="23"/>
        <end position="103"/>
    </location>
</feature>
<proteinExistence type="predicted"/>
<keyword evidence="1" id="KW-0732">Signal</keyword>
<dbReference type="GeneID" id="99751808"/>
<dbReference type="Proteomes" id="UP000028013">
    <property type="component" value="Unassembled WGS sequence"/>
</dbReference>
<dbReference type="RefSeq" id="WP_005828167.1">
    <property type="nucleotide sequence ID" value="NZ_JNHN01000004.1"/>
</dbReference>
<dbReference type="PROSITE" id="PS50846">
    <property type="entry name" value="HMA_2"/>
    <property type="match status" value="1"/>
</dbReference>
<dbReference type="GO" id="GO:0046872">
    <property type="term" value="F:metal ion binding"/>
    <property type="evidence" value="ECO:0007669"/>
    <property type="project" value="InterPro"/>
</dbReference>
<gene>
    <name evidence="3" type="ORF">M094_3190</name>
</gene>
<dbReference type="CDD" id="cd00371">
    <property type="entry name" value="HMA"/>
    <property type="match status" value="1"/>
</dbReference>
<evidence type="ECO:0000313" key="3">
    <source>
        <dbReference type="EMBL" id="KDS64889.1"/>
    </source>
</evidence>
<sequence length="103" mass="11985">MKTRRFLVALAAVLFCTTAAMAKDIRTAVFKVAQMKCENCVRKINNNIRFEKGLKDFHTDLKTKTVTITYDADKTNVEKLKEGFQKFHYEAEFVKETKQDDKK</sequence>
<reference evidence="3 4" key="1">
    <citation type="submission" date="2014-04" db="EMBL/GenBank/DDBJ databases">
        <authorList>
            <person name="Sears C."/>
            <person name="Carroll K."/>
            <person name="Sack B.R."/>
            <person name="Qadri F."/>
            <person name="Myers L.L."/>
            <person name="Chung G.-T."/>
            <person name="Escheverria P."/>
            <person name="Fraser C.M."/>
            <person name="Sadzewicz L."/>
            <person name="Shefchek K.A."/>
            <person name="Tallon L."/>
            <person name="Das S.P."/>
            <person name="Daugherty S."/>
            <person name="Mongodin E.F."/>
        </authorList>
    </citation>
    <scope>NUCLEOTIDE SEQUENCE [LARGE SCALE GENOMIC DNA]</scope>
    <source>
        <strain evidence="3 4">3978 T3 ii</strain>
    </source>
</reference>
<comment type="caution">
    <text evidence="3">The sequence shown here is derived from an EMBL/GenBank/DDBJ whole genome shotgun (WGS) entry which is preliminary data.</text>
</comment>
<dbReference type="AlphaFoldDB" id="A0A078SSM7"/>
<evidence type="ECO:0000256" key="1">
    <source>
        <dbReference type="SAM" id="SignalP"/>
    </source>
</evidence>
<dbReference type="EMBL" id="JNHN01000004">
    <property type="protein sequence ID" value="KDS64889.1"/>
    <property type="molecule type" value="Genomic_DNA"/>
</dbReference>
<evidence type="ECO:0000313" key="4">
    <source>
        <dbReference type="Proteomes" id="UP000028013"/>
    </source>
</evidence>
<dbReference type="Gene3D" id="3.30.70.100">
    <property type="match status" value="1"/>
</dbReference>
<protein>
    <submittedName>
        <fullName evidence="3">Heavy-metal-associated domain protein</fullName>
    </submittedName>
</protein>